<accession>A0A0A2EK36</accession>
<organism evidence="3 4">
    <name type="scientific">Porphyromonas cangingivalis</name>
    <dbReference type="NCBI Taxonomy" id="36874"/>
    <lineage>
        <taxon>Bacteria</taxon>
        <taxon>Pseudomonadati</taxon>
        <taxon>Bacteroidota</taxon>
        <taxon>Bacteroidia</taxon>
        <taxon>Bacteroidales</taxon>
        <taxon>Porphyromonadaceae</taxon>
        <taxon>Porphyromonas</taxon>
    </lineage>
</organism>
<protein>
    <recommendedName>
        <fullName evidence="2">Flavodoxin-like fold domain-containing protein</fullName>
    </recommendedName>
</protein>
<keyword evidence="1" id="KW-0560">Oxidoreductase</keyword>
<dbReference type="GO" id="GO:0009055">
    <property type="term" value="F:electron transfer activity"/>
    <property type="evidence" value="ECO:0007669"/>
    <property type="project" value="TreeGrafter"/>
</dbReference>
<dbReference type="Proteomes" id="UP000030125">
    <property type="component" value="Unassembled WGS sequence"/>
</dbReference>
<sequence length="177" mass="19870">MKTLVVVGHPNLSKSKINRSWVEGLRPYEGEDLRIHILTDVVKADKSFDLASEQALLAQYDRIILQFPLYWYMVPGIMKEWMDTVWAEGWCYGDGGVHMEGKIIEVAVSCGAPDFVFDEKTPGNISLEKYMSFVIGSAGFVRAKAGGVFAFYGAGMPDVDSRIEKNVKDYIDFVTKK</sequence>
<reference evidence="3 4" key="1">
    <citation type="submission" date="2014-08" db="EMBL/GenBank/DDBJ databases">
        <title>Porphyromonas cangingivalis strain:COT-109_OH1386 Genome sequencing.</title>
        <authorList>
            <person name="Wallis C."/>
            <person name="Deusch O."/>
            <person name="O'Flynn C."/>
            <person name="Davis I."/>
            <person name="Jospin G."/>
            <person name="Darling A.E."/>
            <person name="Coil D.A."/>
            <person name="Alexiev A."/>
            <person name="Horsfall A."/>
            <person name="Kirkwood N."/>
            <person name="Harris S."/>
            <person name="Eisen J.A."/>
        </authorList>
    </citation>
    <scope>NUCLEOTIDE SEQUENCE [LARGE SCALE GENOMIC DNA]</scope>
    <source>
        <strain evidence="4">COT-109 OH1386</strain>
    </source>
</reference>
<dbReference type="AlphaFoldDB" id="A0A0A2EK36"/>
<dbReference type="PANTHER" id="PTHR47307:SF1">
    <property type="entry name" value="GLUTATHIONE-REGULATED POTASSIUM-EFFLUX SYSTEM ANCILLARY PROTEIN KEFG"/>
    <property type="match status" value="1"/>
</dbReference>
<evidence type="ECO:0000313" key="4">
    <source>
        <dbReference type="Proteomes" id="UP000030125"/>
    </source>
</evidence>
<evidence type="ECO:0000256" key="1">
    <source>
        <dbReference type="ARBA" id="ARBA00023002"/>
    </source>
</evidence>
<dbReference type="InterPro" id="IPR046980">
    <property type="entry name" value="KefG/KefF"/>
</dbReference>
<dbReference type="GO" id="GO:0010181">
    <property type="term" value="F:FMN binding"/>
    <property type="evidence" value="ECO:0007669"/>
    <property type="project" value="TreeGrafter"/>
</dbReference>
<dbReference type="PANTHER" id="PTHR47307">
    <property type="entry name" value="GLUTATHIONE-REGULATED POTASSIUM-EFFLUX SYSTEM ANCILLARY PROTEIN KEFG"/>
    <property type="match status" value="1"/>
</dbReference>
<dbReference type="InterPro" id="IPR029039">
    <property type="entry name" value="Flavoprotein-like_sf"/>
</dbReference>
<dbReference type="eggNOG" id="COG2249">
    <property type="taxonomic scope" value="Bacteria"/>
</dbReference>
<dbReference type="InterPro" id="IPR003680">
    <property type="entry name" value="Flavodoxin_fold"/>
</dbReference>
<proteinExistence type="predicted"/>
<feature type="domain" description="Flavodoxin-like fold" evidence="2">
    <location>
        <begin position="1"/>
        <end position="171"/>
    </location>
</feature>
<name>A0A0A2EK36_PORCN</name>
<dbReference type="GO" id="GO:0003955">
    <property type="term" value="F:NAD(P)H dehydrogenase (quinone) activity"/>
    <property type="evidence" value="ECO:0007669"/>
    <property type="project" value="TreeGrafter"/>
</dbReference>
<dbReference type="STRING" id="36874.HQ34_08910"/>
<keyword evidence="4" id="KW-1185">Reference proteome</keyword>
<dbReference type="EMBL" id="JQJD01000051">
    <property type="protein sequence ID" value="KGN79298.1"/>
    <property type="molecule type" value="Genomic_DNA"/>
</dbReference>
<dbReference type="OrthoDB" id="652200at2"/>
<gene>
    <name evidence="3" type="ORF">HQ35_08355</name>
</gene>
<dbReference type="Gene3D" id="3.40.50.360">
    <property type="match status" value="1"/>
</dbReference>
<evidence type="ECO:0000313" key="3">
    <source>
        <dbReference type="EMBL" id="KGN79298.1"/>
    </source>
</evidence>
<dbReference type="RefSeq" id="WP_036852408.1">
    <property type="nucleotide sequence ID" value="NZ_JQJD01000051.1"/>
</dbReference>
<dbReference type="SUPFAM" id="SSF52218">
    <property type="entry name" value="Flavoproteins"/>
    <property type="match status" value="1"/>
</dbReference>
<comment type="caution">
    <text evidence="3">The sequence shown here is derived from an EMBL/GenBank/DDBJ whole genome shotgun (WGS) entry which is preliminary data.</text>
</comment>
<dbReference type="Pfam" id="PF02525">
    <property type="entry name" value="Flavodoxin_2"/>
    <property type="match status" value="1"/>
</dbReference>
<evidence type="ECO:0000259" key="2">
    <source>
        <dbReference type="Pfam" id="PF02525"/>
    </source>
</evidence>